<dbReference type="GO" id="GO:0006518">
    <property type="term" value="P:peptide metabolic process"/>
    <property type="evidence" value="ECO:0007669"/>
    <property type="project" value="TreeGrafter"/>
</dbReference>
<feature type="compositionally biased region" description="Basic and acidic residues" evidence="8">
    <location>
        <begin position="36"/>
        <end position="54"/>
    </location>
</feature>
<dbReference type="InterPro" id="IPR001567">
    <property type="entry name" value="Pept_M3A_M3B_dom"/>
</dbReference>
<keyword evidence="6 7" id="KW-0482">Metalloprotease</keyword>
<evidence type="ECO:0000313" key="11">
    <source>
        <dbReference type="Proteomes" id="UP000515947"/>
    </source>
</evidence>
<evidence type="ECO:0000256" key="2">
    <source>
        <dbReference type="ARBA" id="ARBA00022670"/>
    </source>
</evidence>
<dbReference type="Gene3D" id="3.40.390.10">
    <property type="entry name" value="Collagenase (Catalytic Domain)"/>
    <property type="match status" value="1"/>
</dbReference>
<dbReference type="SUPFAM" id="SSF55486">
    <property type="entry name" value="Metalloproteases ('zincins'), catalytic domain"/>
    <property type="match status" value="1"/>
</dbReference>
<evidence type="ECO:0000256" key="8">
    <source>
        <dbReference type="SAM" id="MobiDB-lite"/>
    </source>
</evidence>
<dbReference type="GO" id="GO:0046872">
    <property type="term" value="F:metal ion binding"/>
    <property type="evidence" value="ECO:0007669"/>
    <property type="project" value="UniProtKB-UniRule"/>
</dbReference>
<dbReference type="GO" id="GO:0004222">
    <property type="term" value="F:metalloendopeptidase activity"/>
    <property type="evidence" value="ECO:0007669"/>
    <property type="project" value="InterPro"/>
</dbReference>
<evidence type="ECO:0000256" key="1">
    <source>
        <dbReference type="ARBA" id="ARBA00006040"/>
    </source>
</evidence>
<evidence type="ECO:0000256" key="6">
    <source>
        <dbReference type="ARBA" id="ARBA00023049"/>
    </source>
</evidence>
<dbReference type="PANTHER" id="PTHR11804">
    <property type="entry name" value="PROTEASE M3 THIMET OLIGOPEPTIDASE-RELATED"/>
    <property type="match status" value="1"/>
</dbReference>
<organism evidence="10 11">
    <name type="scientific">Nocardioides mesophilus</name>
    <dbReference type="NCBI Taxonomy" id="433659"/>
    <lineage>
        <taxon>Bacteria</taxon>
        <taxon>Bacillati</taxon>
        <taxon>Actinomycetota</taxon>
        <taxon>Actinomycetes</taxon>
        <taxon>Propionibacteriales</taxon>
        <taxon>Nocardioidaceae</taxon>
        <taxon>Nocardioides</taxon>
    </lineage>
</organism>
<dbReference type="GO" id="GO:0006508">
    <property type="term" value="P:proteolysis"/>
    <property type="evidence" value="ECO:0007669"/>
    <property type="project" value="UniProtKB-KW"/>
</dbReference>
<keyword evidence="4 7" id="KW-0378">Hydrolase</keyword>
<gene>
    <name evidence="10" type="ORF">H9L09_02775</name>
</gene>
<dbReference type="PANTHER" id="PTHR11804:SF84">
    <property type="entry name" value="SACCHAROLYSIN"/>
    <property type="match status" value="1"/>
</dbReference>
<dbReference type="InterPro" id="IPR024077">
    <property type="entry name" value="Neurolysin/TOP_dom2"/>
</dbReference>
<dbReference type="InterPro" id="IPR045090">
    <property type="entry name" value="Pept_M3A_M3B"/>
</dbReference>
<dbReference type="EMBL" id="CP060713">
    <property type="protein sequence ID" value="QNN53402.1"/>
    <property type="molecule type" value="Genomic_DNA"/>
</dbReference>
<feature type="region of interest" description="Disordered" evidence="8">
    <location>
        <begin position="1"/>
        <end position="73"/>
    </location>
</feature>
<evidence type="ECO:0000256" key="5">
    <source>
        <dbReference type="ARBA" id="ARBA00022833"/>
    </source>
</evidence>
<evidence type="ECO:0000256" key="7">
    <source>
        <dbReference type="RuleBase" id="RU003435"/>
    </source>
</evidence>
<dbReference type="CDD" id="cd06455">
    <property type="entry name" value="M3A_TOP"/>
    <property type="match status" value="1"/>
</dbReference>
<comment type="cofactor">
    <cofactor evidence="7">
        <name>Zn(2+)</name>
        <dbReference type="ChEBI" id="CHEBI:29105"/>
    </cofactor>
    <text evidence="7">Binds 1 zinc ion.</text>
</comment>
<sequence length="700" mass="78526">MWRSLPRRAATASPTRGRAGTATTGRTAAGDAGPRPPREPPPRRSGDARRDVGRPGDYPRTVTSDPTPLALPTTDWEAWLGSRCDDQLERARGLVAELRTGGRDSAATLAMWNDVGLALANAFSVAELIANVHPDEAVRSRAERAEQDAHRLKTEIGLDRALFEALAAIDPEPLDDDARRVLSLSLRDFRRAGVDQDDDVRARIRELSQRQTEVAQQFSKNIRDDVRTVHLEPARLAGLPEDFLAGHQPGEDGLVAITTEYPDYVPFMTFGEDRAARAELLQQFRNRAWPANDALLTELLELRREQATLLGYDGWPSYDAEVKMIGKGSAIPEFIDKISEAAQEPARRDMAVLLERVRQDHPEVEVADSTDGTFYSEVLRRENFDVDAQQVRTYFDFAKVRRGLLEVTGRLFGVEYVEVDEPAWHEDVTTYDVVVAGTGERLGRIHLDLHPRAGKYGHAACFDLVPGIAGRQLPEGTLVCNFSRSLMEHDHVVTLFHEFGHLVHLVLAGRHSWARFSGIATEWDFVEAPSQMLEEWAWDADVLQTFATDAAGTPIPRELVERMRAADEFGKGVHVRTQMFYAALSYWFHQLVPDDLTATLRELQERYDLYGYVPGTHFHTSFGHLEGYGSGYYTYMWSLVIAKDMFSAFDPDDLFDAEVAQRYRHRVLGAGGSKDAADLVADFLGRPYGFDAFQAWLNRS</sequence>
<feature type="compositionally biased region" description="Low complexity" evidence="8">
    <location>
        <begin position="7"/>
        <end position="33"/>
    </location>
</feature>
<evidence type="ECO:0000256" key="4">
    <source>
        <dbReference type="ARBA" id="ARBA00022801"/>
    </source>
</evidence>
<evidence type="ECO:0000313" key="10">
    <source>
        <dbReference type="EMBL" id="QNN53402.1"/>
    </source>
</evidence>
<feature type="domain" description="Peptidase M3A/M3B catalytic" evidence="9">
    <location>
        <begin position="268"/>
        <end position="694"/>
    </location>
</feature>
<keyword evidence="11" id="KW-1185">Reference proteome</keyword>
<dbReference type="KEGG" id="nmes:H9L09_02775"/>
<accession>A0A7G9RCS7</accession>
<comment type="similarity">
    <text evidence="1 7">Belongs to the peptidase M3 family.</text>
</comment>
<dbReference type="Gene3D" id="1.10.1370.10">
    <property type="entry name" value="Neurolysin, domain 3"/>
    <property type="match status" value="1"/>
</dbReference>
<protein>
    <submittedName>
        <fullName evidence="10">Zn-dependent oligopeptidase</fullName>
    </submittedName>
</protein>
<keyword evidence="3 7" id="KW-0479">Metal-binding</keyword>
<dbReference type="Proteomes" id="UP000515947">
    <property type="component" value="Chromosome"/>
</dbReference>
<name>A0A7G9RCS7_9ACTN</name>
<evidence type="ECO:0000259" key="9">
    <source>
        <dbReference type="Pfam" id="PF01432"/>
    </source>
</evidence>
<dbReference type="Pfam" id="PF01432">
    <property type="entry name" value="Peptidase_M3"/>
    <property type="match status" value="1"/>
</dbReference>
<keyword evidence="2 7" id="KW-0645">Protease</keyword>
<dbReference type="AlphaFoldDB" id="A0A7G9RCS7"/>
<keyword evidence="5 7" id="KW-0862">Zinc</keyword>
<reference evidence="10 11" key="1">
    <citation type="submission" date="2020-08" db="EMBL/GenBank/DDBJ databases">
        <title>Genome sequence of Nocardioides mesophilus KACC 16243T.</title>
        <authorList>
            <person name="Hyun D.-W."/>
            <person name="Bae J.-W."/>
        </authorList>
    </citation>
    <scope>NUCLEOTIDE SEQUENCE [LARGE SCALE GENOMIC DNA]</scope>
    <source>
        <strain evidence="10 11">KACC 16243</strain>
    </source>
</reference>
<dbReference type="InterPro" id="IPR024079">
    <property type="entry name" value="MetalloPept_cat_dom_sf"/>
</dbReference>
<proteinExistence type="inferred from homology"/>
<evidence type="ECO:0000256" key="3">
    <source>
        <dbReference type="ARBA" id="ARBA00022723"/>
    </source>
</evidence>